<name>A0A0J6WJF2_9MYCO</name>
<dbReference type="InterPro" id="IPR036513">
    <property type="entry name" value="STAS_dom_sf"/>
</dbReference>
<evidence type="ECO:0000259" key="1">
    <source>
        <dbReference type="PROSITE" id="PS50801"/>
    </source>
</evidence>
<proteinExistence type="predicted"/>
<accession>A0A0J6WJF2</accession>
<sequence length="145" mass="15823">MPQAPGESPPDLAPDNRVCHSAHFETRWPQPSTAVVSARGELDAANGNKFVEYALRNATQTQWLVIDLTGLTFFATAGFSALHTLNVQCAGEDIRWALVPSLAVDRLLRLCDPDSTLPICVDIPNALTTVHSDPPRLLKLIPQTR</sequence>
<protein>
    <recommendedName>
        <fullName evidence="1">STAS domain-containing protein</fullName>
    </recommendedName>
</protein>
<dbReference type="InterPro" id="IPR002645">
    <property type="entry name" value="STAS_dom"/>
</dbReference>
<evidence type="ECO:0000313" key="3">
    <source>
        <dbReference type="Proteomes" id="UP000036513"/>
    </source>
</evidence>
<dbReference type="SMR" id="A0A0J6WJF2"/>
<dbReference type="STRING" id="37916.MCHLDSM_01511"/>
<feature type="domain" description="STAS" evidence="1">
    <location>
        <begin position="31"/>
        <end position="130"/>
    </location>
</feature>
<dbReference type="PROSITE" id="PS50801">
    <property type="entry name" value="STAS"/>
    <property type="match status" value="1"/>
</dbReference>
<gene>
    <name evidence="2" type="ORF">MCHLDSM_01511</name>
</gene>
<comment type="caution">
    <text evidence="2">The sequence shown here is derived from an EMBL/GenBank/DDBJ whole genome shotgun (WGS) entry which is preliminary data.</text>
</comment>
<dbReference type="EMBL" id="JYNL01000011">
    <property type="protein sequence ID" value="KMO82103.1"/>
    <property type="molecule type" value="Genomic_DNA"/>
</dbReference>
<dbReference type="PATRIC" id="fig|37916.4.peg.1406"/>
<organism evidence="2 3">
    <name type="scientific">Mycolicibacterium chlorophenolicum</name>
    <dbReference type="NCBI Taxonomy" id="37916"/>
    <lineage>
        <taxon>Bacteria</taxon>
        <taxon>Bacillati</taxon>
        <taxon>Actinomycetota</taxon>
        <taxon>Actinomycetes</taxon>
        <taxon>Mycobacteriales</taxon>
        <taxon>Mycobacteriaceae</taxon>
        <taxon>Mycolicibacterium</taxon>
    </lineage>
</organism>
<reference evidence="2 3" key="1">
    <citation type="journal article" date="2015" name="Genome Biol. Evol.">
        <title>Characterization of Three Mycobacterium spp. with Potential Use in Bioremediation by Genome Sequencing and Comparative Genomics.</title>
        <authorList>
            <person name="Das S."/>
            <person name="Pettersson B.M."/>
            <person name="Behra P.R."/>
            <person name="Ramesh M."/>
            <person name="Dasgupta S."/>
            <person name="Bhattacharya A."/>
            <person name="Kirsebom L.A."/>
        </authorList>
    </citation>
    <scope>NUCLEOTIDE SEQUENCE [LARGE SCALE GENOMIC DNA]</scope>
    <source>
        <strain evidence="2 3">DSM 43826</strain>
    </source>
</reference>
<dbReference type="SUPFAM" id="SSF52091">
    <property type="entry name" value="SpoIIaa-like"/>
    <property type="match status" value="1"/>
</dbReference>
<dbReference type="AlphaFoldDB" id="A0A0J6WJF2"/>
<dbReference type="Gene3D" id="3.30.750.24">
    <property type="entry name" value="STAS domain"/>
    <property type="match status" value="1"/>
</dbReference>
<evidence type="ECO:0000313" key="2">
    <source>
        <dbReference type="EMBL" id="KMO82103.1"/>
    </source>
</evidence>
<keyword evidence="3" id="KW-1185">Reference proteome</keyword>
<dbReference type="Proteomes" id="UP000036513">
    <property type="component" value="Unassembled WGS sequence"/>
</dbReference>
<dbReference type="CDD" id="cd07043">
    <property type="entry name" value="STAS_anti-anti-sigma_factors"/>
    <property type="match status" value="1"/>
</dbReference>
<dbReference type="Pfam" id="PF01740">
    <property type="entry name" value="STAS"/>
    <property type="match status" value="1"/>
</dbReference>